<accession>A0ACD5AQE1</accession>
<evidence type="ECO:0000313" key="2">
    <source>
        <dbReference type="Proteomes" id="UP001432251"/>
    </source>
</evidence>
<keyword evidence="1" id="KW-0378">Hydrolase</keyword>
<name>A0ACD5AQE1_9ACTN</name>
<keyword evidence="2" id="KW-1185">Reference proteome</keyword>
<proteinExistence type="predicted"/>
<sequence>MSDTQNSVRRDDSNLGRVGRRWGWLAVLAIGLLVFWLIHSALISTANPNLVPALLFFGAAPVPAAFVSFVAGRRLDFGVGSAAVGITALVGGAIGVTMAGFLEYRTLILLDVLPMTAVGVIEEAAKLVMPLVLLLFIRRRSTGDGLLIGVASGAGFAVFETMGYAFVELVQSGGDLHVVDHLLVVRGLLSPAAHMAWTGLTSAALWSAMAHHWQRRSVGVLVLVYAIAVGLHTAWDSFDDDTAYVVLAAVSLSLLVFTTHRLAGLSRSAGITLPAATSAVAPASHG</sequence>
<geneLocation type="plasmid" evidence="1 2">
    <name>p1</name>
</geneLocation>
<dbReference type="Proteomes" id="UP001432251">
    <property type="component" value="Plasmid p1"/>
</dbReference>
<dbReference type="EMBL" id="CP146023">
    <property type="protein sequence ID" value="WWQ69471.1"/>
    <property type="molecule type" value="Genomic_DNA"/>
</dbReference>
<keyword evidence="1" id="KW-0645">Protease</keyword>
<gene>
    <name evidence="1" type="ORF">V2W30_40585</name>
</gene>
<organism evidence="1 2">
    <name type="scientific">Streptomyces citrinus</name>
    <dbReference type="NCBI Taxonomy" id="3118173"/>
    <lineage>
        <taxon>Bacteria</taxon>
        <taxon>Bacillati</taxon>
        <taxon>Actinomycetota</taxon>
        <taxon>Actinomycetes</taxon>
        <taxon>Kitasatosporales</taxon>
        <taxon>Streptomycetaceae</taxon>
        <taxon>Streptomyces</taxon>
    </lineage>
</organism>
<protein>
    <submittedName>
        <fullName evidence="1">PrsW family intramembrane metalloprotease</fullName>
    </submittedName>
</protein>
<reference evidence="1" key="1">
    <citation type="journal article" date="2025" name="Int. J. Syst. Evol. Microbiol.">
        <title>Streptomyces citrinus sp. nov., with yellow diffusible pigment.</title>
        <authorList>
            <person name="He Y."/>
            <person name="Yang E."/>
            <person name="Xu J."/>
            <person name="Sun Y."/>
            <person name="Sun L."/>
        </authorList>
    </citation>
    <scope>NUCLEOTIDE SEQUENCE</scope>
    <source>
        <strain evidence="1">Q6</strain>
    </source>
</reference>
<keyword evidence="1" id="KW-0614">Plasmid</keyword>
<keyword evidence="1" id="KW-0482">Metalloprotease</keyword>
<evidence type="ECO:0000313" key="1">
    <source>
        <dbReference type="EMBL" id="WWQ69471.1"/>
    </source>
</evidence>